<sequence>MRWPSRRRAASGGAAQPGGGGPQVPPAPVWMRWLPAFYVAGILVLEPLTPVQWPVSFLLIALPVIAAFAHGPAVVAGVTVFAIVFEGVLAGTPCCAGRPVSYVWERHYVATYLSTAVVGVLGTFLAAHRVRRERTLANVRFVAEIAQHVLLSPVPHRIGPLLIEALYLSAAAEARIGGDLYEAVPTTHGLRILIGDVRGKGLPAVETAATLLGAFREAAHDEPDLAAVARRAETSMNRRAARLAGNDVGERFVTAVFAEIPRRRVVRIVNCGHPPPLLIRSDGVTELETADPAPPLNLGMHLTEAYRVDEYPFGPGDQLLLYTDGVTEARDRTGAFYPLRRRVLSWGPLQPRELLDRLHHDLLVYSSNRLHDDTAALAIYHLPE</sequence>
<dbReference type="Proteomes" id="UP000660675">
    <property type="component" value="Unassembled WGS sequence"/>
</dbReference>
<dbReference type="Gene3D" id="3.60.40.10">
    <property type="entry name" value="PPM-type phosphatase domain"/>
    <property type="match status" value="1"/>
</dbReference>
<evidence type="ECO:0000256" key="3">
    <source>
        <dbReference type="SAM" id="Phobius"/>
    </source>
</evidence>
<keyword evidence="1" id="KW-0378">Hydrolase</keyword>
<evidence type="ECO:0000256" key="1">
    <source>
        <dbReference type="ARBA" id="ARBA00022801"/>
    </source>
</evidence>
<keyword evidence="3" id="KW-1133">Transmembrane helix</keyword>
<comment type="caution">
    <text evidence="5">The sequence shown here is derived from an EMBL/GenBank/DDBJ whole genome shotgun (WGS) entry which is preliminary data.</text>
</comment>
<reference evidence="6" key="1">
    <citation type="journal article" date="2019" name="Int. J. Syst. Evol. Microbiol.">
        <title>The Global Catalogue of Microorganisms (GCM) 10K type strain sequencing project: providing services to taxonomists for standard genome sequencing and annotation.</title>
        <authorList>
            <consortium name="The Broad Institute Genomics Platform"/>
            <consortium name="The Broad Institute Genome Sequencing Center for Infectious Disease"/>
            <person name="Wu L."/>
            <person name="Ma J."/>
        </authorList>
    </citation>
    <scope>NUCLEOTIDE SEQUENCE [LARGE SCALE GENOMIC DNA]</scope>
    <source>
        <strain evidence="6">JCM 4376</strain>
    </source>
</reference>
<protein>
    <submittedName>
        <fullName evidence="5">Membrane protein</fullName>
    </submittedName>
</protein>
<keyword evidence="6" id="KW-1185">Reference proteome</keyword>
<evidence type="ECO:0000313" key="5">
    <source>
        <dbReference type="EMBL" id="GGV85431.1"/>
    </source>
</evidence>
<gene>
    <name evidence="5" type="ORF">GCM10015535_32010</name>
</gene>
<dbReference type="EMBL" id="BMTF01000009">
    <property type="protein sequence ID" value="GGV85431.1"/>
    <property type="molecule type" value="Genomic_DNA"/>
</dbReference>
<feature type="transmembrane region" description="Helical" evidence="3">
    <location>
        <begin position="29"/>
        <end position="45"/>
    </location>
</feature>
<dbReference type="PANTHER" id="PTHR43156">
    <property type="entry name" value="STAGE II SPORULATION PROTEIN E-RELATED"/>
    <property type="match status" value="1"/>
</dbReference>
<dbReference type="SUPFAM" id="SSF81606">
    <property type="entry name" value="PP2C-like"/>
    <property type="match status" value="1"/>
</dbReference>
<dbReference type="Pfam" id="PF07228">
    <property type="entry name" value="SpoIIE"/>
    <property type="match status" value="1"/>
</dbReference>
<feature type="transmembrane region" description="Helical" evidence="3">
    <location>
        <begin position="108"/>
        <end position="127"/>
    </location>
</feature>
<feature type="domain" description="PPM-type phosphatase" evidence="4">
    <location>
        <begin position="162"/>
        <end position="381"/>
    </location>
</feature>
<proteinExistence type="predicted"/>
<dbReference type="RefSeq" id="WP_229866970.1">
    <property type="nucleotide sequence ID" value="NZ_BMTF01000009.1"/>
</dbReference>
<dbReference type="InterPro" id="IPR036457">
    <property type="entry name" value="PPM-type-like_dom_sf"/>
</dbReference>
<feature type="region of interest" description="Disordered" evidence="2">
    <location>
        <begin position="1"/>
        <end position="23"/>
    </location>
</feature>
<accession>A0ABQ2VZH0</accession>
<dbReference type="InterPro" id="IPR001932">
    <property type="entry name" value="PPM-type_phosphatase-like_dom"/>
</dbReference>
<dbReference type="PANTHER" id="PTHR43156:SF2">
    <property type="entry name" value="STAGE II SPORULATION PROTEIN E"/>
    <property type="match status" value="1"/>
</dbReference>
<evidence type="ECO:0000259" key="4">
    <source>
        <dbReference type="SMART" id="SM00331"/>
    </source>
</evidence>
<evidence type="ECO:0000256" key="2">
    <source>
        <dbReference type="SAM" id="MobiDB-lite"/>
    </source>
</evidence>
<keyword evidence="3" id="KW-0812">Transmembrane</keyword>
<dbReference type="SMART" id="SM00331">
    <property type="entry name" value="PP2C_SIG"/>
    <property type="match status" value="1"/>
</dbReference>
<evidence type="ECO:0000313" key="6">
    <source>
        <dbReference type="Proteomes" id="UP000660675"/>
    </source>
</evidence>
<organism evidence="5 6">
    <name type="scientific">Streptomyces gelaticus</name>
    <dbReference type="NCBI Taxonomy" id="285446"/>
    <lineage>
        <taxon>Bacteria</taxon>
        <taxon>Bacillati</taxon>
        <taxon>Actinomycetota</taxon>
        <taxon>Actinomycetes</taxon>
        <taxon>Kitasatosporales</taxon>
        <taxon>Streptomycetaceae</taxon>
        <taxon>Streptomyces</taxon>
    </lineage>
</organism>
<keyword evidence="3" id="KW-0472">Membrane</keyword>
<feature type="transmembrane region" description="Helical" evidence="3">
    <location>
        <begin position="57"/>
        <end position="83"/>
    </location>
</feature>
<name>A0ABQ2VZH0_9ACTN</name>
<dbReference type="InterPro" id="IPR052016">
    <property type="entry name" value="Bact_Sigma-Reg"/>
</dbReference>